<evidence type="ECO:0000256" key="3">
    <source>
        <dbReference type="ARBA" id="ARBA00023002"/>
    </source>
</evidence>
<comment type="similarity">
    <text evidence="1">Belongs to the MsrA Met sulfoxide reductase family.</text>
</comment>
<feature type="domain" description="Peptide methionine sulphoxide reductase MsrA" evidence="5">
    <location>
        <begin position="3"/>
        <end position="95"/>
    </location>
</feature>
<keyword evidence="7" id="KW-1185">Reference proteome</keyword>
<gene>
    <name evidence="8" type="primary">LOC106151789</name>
</gene>
<feature type="domain" description="Selenoprotein methionine sulfoxide reductase A helical" evidence="6">
    <location>
        <begin position="103"/>
        <end position="151"/>
    </location>
</feature>
<organism evidence="7 8">
    <name type="scientific">Lingula anatina</name>
    <name type="common">Brachiopod</name>
    <name type="synonym">Lingula unguis</name>
    <dbReference type="NCBI Taxonomy" id="7574"/>
    <lineage>
        <taxon>Eukaryota</taxon>
        <taxon>Metazoa</taxon>
        <taxon>Spiralia</taxon>
        <taxon>Lophotrochozoa</taxon>
        <taxon>Brachiopoda</taxon>
        <taxon>Linguliformea</taxon>
        <taxon>Lingulata</taxon>
        <taxon>Lingulida</taxon>
        <taxon>Linguloidea</taxon>
        <taxon>Lingulidae</taxon>
        <taxon>Lingula</taxon>
    </lineage>
</organism>
<protein>
    <recommendedName>
        <fullName evidence="2">peptide-methionine (S)-S-oxide reductase</fullName>
        <ecNumber evidence="2">1.8.4.11</ecNumber>
    </recommendedName>
    <alternativeName>
        <fullName evidence="4">Peptide-methionine (S)-S-oxide reductase</fullName>
    </alternativeName>
</protein>
<dbReference type="InParanoid" id="A0A1S3H3E6"/>
<evidence type="ECO:0000256" key="4">
    <source>
        <dbReference type="ARBA" id="ARBA00030643"/>
    </source>
</evidence>
<dbReference type="Pfam" id="PF01625">
    <property type="entry name" value="PMSR"/>
    <property type="match status" value="1"/>
</dbReference>
<dbReference type="Gene3D" id="3.30.1060.10">
    <property type="entry name" value="Peptide methionine sulphoxide reductase MsrA"/>
    <property type="match status" value="1"/>
</dbReference>
<dbReference type="RefSeq" id="XP_013380655.1">
    <property type="nucleotide sequence ID" value="XM_013525201.1"/>
</dbReference>
<dbReference type="OrthoDB" id="77405at2759"/>
<dbReference type="AlphaFoldDB" id="A0A1S3H3E6"/>
<dbReference type="EC" id="1.8.4.11" evidence="2"/>
<evidence type="ECO:0000313" key="8">
    <source>
        <dbReference type="RefSeq" id="XP_013380655.1"/>
    </source>
</evidence>
<reference evidence="8" key="1">
    <citation type="submission" date="2025-08" db="UniProtKB">
        <authorList>
            <consortium name="RefSeq"/>
        </authorList>
    </citation>
    <scope>IDENTIFICATION</scope>
    <source>
        <tissue evidence="8">Gonads</tissue>
    </source>
</reference>
<evidence type="ECO:0000256" key="1">
    <source>
        <dbReference type="ARBA" id="ARBA00005591"/>
    </source>
</evidence>
<dbReference type="STRING" id="7574.A0A1S3H3E6"/>
<name>A0A1S3H3E6_LINAN</name>
<dbReference type="KEGG" id="lak:106151789"/>
<sequence>MGDHTETVDLDYNPAQISYEELLALFWKGHDPTTNTTNQYMSAIFYHDSEQKALAEKSMEEQQKHMARKIATKILPATEFFEAENYHQKYLLRQQFKLFDTLGLEGQSLIRSYAAARLNGFVGKYGTVEQFEKESKEMGLSQSQITQVKRVLAASP</sequence>
<dbReference type="GO" id="GO:0008113">
    <property type="term" value="F:peptide-methionine (S)-S-oxide reductase activity"/>
    <property type="evidence" value="ECO:0007669"/>
    <property type="project" value="UniProtKB-EC"/>
</dbReference>
<dbReference type="PANTHER" id="PTHR43774">
    <property type="entry name" value="PEPTIDE METHIONINE SULFOXIDE REDUCTASE"/>
    <property type="match status" value="1"/>
</dbReference>
<dbReference type="Proteomes" id="UP000085678">
    <property type="component" value="Unplaced"/>
</dbReference>
<evidence type="ECO:0000256" key="2">
    <source>
        <dbReference type="ARBA" id="ARBA00012502"/>
    </source>
</evidence>
<dbReference type="Pfam" id="PF20939">
    <property type="entry name" value="MsrA_helical"/>
    <property type="match status" value="1"/>
</dbReference>
<dbReference type="InterPro" id="IPR002569">
    <property type="entry name" value="Met_Sox_Rdtase_MsrA_dom"/>
</dbReference>
<keyword evidence="3" id="KW-0560">Oxidoreductase</keyword>
<dbReference type="GeneID" id="106151789"/>
<dbReference type="InterPro" id="IPR036509">
    <property type="entry name" value="Met_Sox_Rdtase_MsrA_sf"/>
</dbReference>
<dbReference type="SUPFAM" id="SSF55068">
    <property type="entry name" value="Peptide methionine sulfoxide reductase"/>
    <property type="match status" value="1"/>
</dbReference>
<dbReference type="FunCoup" id="A0A1S3H3E6">
    <property type="interactions" value="1100"/>
</dbReference>
<proteinExistence type="inferred from homology"/>
<dbReference type="PANTHER" id="PTHR43774:SF1">
    <property type="entry name" value="PEPTIDE METHIONINE SULFOXIDE REDUCTASE MSRA 2"/>
    <property type="match status" value="1"/>
</dbReference>
<dbReference type="InterPro" id="IPR049006">
    <property type="entry name" value="MsrA_helical"/>
</dbReference>
<accession>A0A1S3H3E6</accession>
<evidence type="ECO:0000313" key="7">
    <source>
        <dbReference type="Proteomes" id="UP000085678"/>
    </source>
</evidence>
<evidence type="ECO:0000259" key="6">
    <source>
        <dbReference type="Pfam" id="PF20939"/>
    </source>
</evidence>
<evidence type="ECO:0000259" key="5">
    <source>
        <dbReference type="Pfam" id="PF01625"/>
    </source>
</evidence>